<sequence>MGDRVRSLLLLARFARARWGLRFRSRARLEAWQSRRVRQLFRRAGRTSFYRRLPSRLEWFPVIDKSVLLAEFDGLNTRGLRLVDALAVALEAERSRDFTPVVDGDVVVGLSSGTSGTRGVFLVDPRERALWAGTVLGRLLGRPALRLALDRRRGPLRIAFFLRAGGGLYEAVGSNRVDFSWFDLTRPIEDHVTALRDAVAAGRPPHLLVAPASVLDALARDAVADEFRPLQVISVAEVLEPDMETRIVAAWGRPVRQVYQATEGLLALSCERGSLHLNEESVLVEREWLDDEHTRFRPVVTDFERRTQLVIRYRLDDVLRIEPAAEGERCACGRVTAVIAAIDGRDDAVLHLPAANGRSVVELFPDAVRQAIAAAPTPPGAYRDWALRQHGLELRLSLQNPAPDAERVVAEALAGLLDRYGCAGDVVPTAWVERDPAAKLRRIVREAAA</sequence>
<evidence type="ECO:0000313" key="2">
    <source>
        <dbReference type="Proteomes" id="UP001500929"/>
    </source>
</evidence>
<comment type="caution">
    <text evidence="1">The sequence shown here is derived from an EMBL/GenBank/DDBJ whole genome shotgun (WGS) entry which is preliminary data.</text>
</comment>
<dbReference type="Gene3D" id="3.40.50.12780">
    <property type="entry name" value="N-terminal domain of ligase-like"/>
    <property type="match status" value="1"/>
</dbReference>
<proteinExistence type="predicted"/>
<dbReference type="InterPro" id="IPR053158">
    <property type="entry name" value="CapK_Type1_Caps_Biosynth"/>
</dbReference>
<dbReference type="PANTHER" id="PTHR36932">
    <property type="entry name" value="CAPSULAR POLYSACCHARIDE BIOSYNTHESIS PROTEIN"/>
    <property type="match status" value="1"/>
</dbReference>
<organism evidence="1 2">
    <name type="scientific">Herbiconiux moechotypicola</name>
    <dbReference type="NCBI Taxonomy" id="637393"/>
    <lineage>
        <taxon>Bacteria</taxon>
        <taxon>Bacillati</taxon>
        <taxon>Actinomycetota</taxon>
        <taxon>Actinomycetes</taxon>
        <taxon>Micrococcales</taxon>
        <taxon>Microbacteriaceae</taxon>
        <taxon>Herbiconiux</taxon>
    </lineage>
</organism>
<name>A0ABP5QMI4_9MICO</name>
<dbReference type="InterPro" id="IPR042099">
    <property type="entry name" value="ANL_N_sf"/>
</dbReference>
<dbReference type="NCBIfam" id="TIGR02304">
    <property type="entry name" value="aden_form_hyp"/>
    <property type="match status" value="1"/>
</dbReference>
<dbReference type="PANTHER" id="PTHR36932:SF1">
    <property type="entry name" value="CAPSULAR POLYSACCHARIDE BIOSYNTHESIS PROTEIN"/>
    <property type="match status" value="1"/>
</dbReference>
<gene>
    <name evidence="1" type="ORF">GCM10009851_22860</name>
</gene>
<keyword evidence="2" id="KW-1185">Reference proteome</keyword>
<dbReference type="Proteomes" id="UP001500929">
    <property type="component" value="Unassembled WGS sequence"/>
</dbReference>
<protein>
    <submittedName>
        <fullName evidence="1">Adenylate synthase</fullName>
    </submittedName>
</protein>
<dbReference type="InterPro" id="IPR012685">
    <property type="entry name" value="CHP02304_F390_synth-rel"/>
</dbReference>
<accession>A0ABP5QMI4</accession>
<dbReference type="EMBL" id="BAAAQY010000006">
    <property type="protein sequence ID" value="GAA2237260.1"/>
    <property type="molecule type" value="Genomic_DNA"/>
</dbReference>
<reference evidence="2" key="1">
    <citation type="journal article" date="2019" name="Int. J. Syst. Evol. Microbiol.">
        <title>The Global Catalogue of Microorganisms (GCM) 10K type strain sequencing project: providing services to taxonomists for standard genome sequencing and annotation.</title>
        <authorList>
            <consortium name="The Broad Institute Genomics Platform"/>
            <consortium name="The Broad Institute Genome Sequencing Center for Infectious Disease"/>
            <person name="Wu L."/>
            <person name="Ma J."/>
        </authorList>
    </citation>
    <scope>NUCLEOTIDE SEQUENCE [LARGE SCALE GENOMIC DNA]</scope>
    <source>
        <strain evidence="2">JCM 16117</strain>
    </source>
</reference>
<evidence type="ECO:0000313" key="1">
    <source>
        <dbReference type="EMBL" id="GAA2237260.1"/>
    </source>
</evidence>